<protein>
    <submittedName>
        <fullName evidence="1">Uncharacterized protein</fullName>
    </submittedName>
</protein>
<gene>
    <name evidence="1" type="ORF">KSP39_PZI023557</name>
</gene>
<proteinExistence type="predicted"/>
<accession>A0AAP0AT97</accession>
<dbReference type="PANTHER" id="PTHR34962:SF1">
    <property type="entry name" value="EMBRYO DEFECTIVE 1703-RELATED"/>
    <property type="match status" value="1"/>
</dbReference>
<sequence>MDVEDQQAFFHGLDHKAEKVNKKLVGVYKWIHSKIENLDYGTDGIDMDDPLQKVIPHSKGPPIDQDAEFLEKINKNGNSVLAENIRNLEYISGDKHYVFRN</sequence>
<dbReference type="EMBL" id="JBBWWQ010000021">
    <property type="protein sequence ID" value="KAK8914124.1"/>
    <property type="molecule type" value="Genomic_DNA"/>
</dbReference>
<evidence type="ECO:0000313" key="1">
    <source>
        <dbReference type="EMBL" id="KAK8914124.1"/>
    </source>
</evidence>
<dbReference type="PANTHER" id="PTHR34962">
    <property type="entry name" value="EMBRYO DEFECTIVE 1703-RELATED"/>
    <property type="match status" value="1"/>
</dbReference>
<comment type="caution">
    <text evidence="1">The sequence shown here is derived from an EMBL/GenBank/DDBJ whole genome shotgun (WGS) entry which is preliminary data.</text>
</comment>
<evidence type="ECO:0000313" key="2">
    <source>
        <dbReference type="Proteomes" id="UP001418222"/>
    </source>
</evidence>
<name>A0AAP0AT97_9ASPA</name>
<keyword evidence="2" id="KW-1185">Reference proteome</keyword>
<reference evidence="1 2" key="1">
    <citation type="journal article" date="2022" name="Nat. Plants">
        <title>Genomes of leafy and leafless Platanthera orchids illuminate the evolution of mycoheterotrophy.</title>
        <authorList>
            <person name="Li M.H."/>
            <person name="Liu K.W."/>
            <person name="Li Z."/>
            <person name="Lu H.C."/>
            <person name="Ye Q.L."/>
            <person name="Zhang D."/>
            <person name="Wang J.Y."/>
            <person name="Li Y.F."/>
            <person name="Zhong Z.M."/>
            <person name="Liu X."/>
            <person name="Yu X."/>
            <person name="Liu D.K."/>
            <person name="Tu X.D."/>
            <person name="Liu B."/>
            <person name="Hao Y."/>
            <person name="Liao X.Y."/>
            <person name="Jiang Y.T."/>
            <person name="Sun W.H."/>
            <person name="Chen J."/>
            <person name="Chen Y.Q."/>
            <person name="Ai Y."/>
            <person name="Zhai J.W."/>
            <person name="Wu S.S."/>
            <person name="Zhou Z."/>
            <person name="Hsiao Y.Y."/>
            <person name="Wu W.L."/>
            <person name="Chen Y.Y."/>
            <person name="Lin Y.F."/>
            <person name="Hsu J.L."/>
            <person name="Li C.Y."/>
            <person name="Wang Z.W."/>
            <person name="Zhao X."/>
            <person name="Zhong W.Y."/>
            <person name="Ma X.K."/>
            <person name="Ma L."/>
            <person name="Huang J."/>
            <person name="Chen G.Z."/>
            <person name="Huang M.Z."/>
            <person name="Huang L."/>
            <person name="Peng D.H."/>
            <person name="Luo Y.B."/>
            <person name="Zou S.Q."/>
            <person name="Chen S.P."/>
            <person name="Lan S."/>
            <person name="Tsai W.C."/>
            <person name="Van de Peer Y."/>
            <person name="Liu Z.J."/>
        </authorList>
    </citation>
    <scope>NUCLEOTIDE SEQUENCE [LARGE SCALE GENOMIC DNA]</scope>
    <source>
        <tissue evidence="1">Leaf</tissue>
    </source>
</reference>
<dbReference type="AlphaFoldDB" id="A0AAP0AT97"/>
<dbReference type="Proteomes" id="UP001418222">
    <property type="component" value="Unassembled WGS sequence"/>
</dbReference>
<organism evidence="1 2">
    <name type="scientific">Platanthera zijinensis</name>
    <dbReference type="NCBI Taxonomy" id="2320716"/>
    <lineage>
        <taxon>Eukaryota</taxon>
        <taxon>Viridiplantae</taxon>
        <taxon>Streptophyta</taxon>
        <taxon>Embryophyta</taxon>
        <taxon>Tracheophyta</taxon>
        <taxon>Spermatophyta</taxon>
        <taxon>Magnoliopsida</taxon>
        <taxon>Liliopsida</taxon>
        <taxon>Asparagales</taxon>
        <taxon>Orchidaceae</taxon>
        <taxon>Orchidoideae</taxon>
        <taxon>Orchideae</taxon>
        <taxon>Orchidinae</taxon>
        <taxon>Platanthera</taxon>
    </lineage>
</organism>